<sequence length="1184" mass="133363">MAKCGWLLISVLLISVVYAERECSKGLLTPGYTDPHGDILIEYGDPLDIICVLNDNYTKEHGEYSSKNLYFVRDEKIIPSEMIEILNSSSIRLHIEKPPKSSSVYTCKLRNGTQAAVCFNNVIVGTKPLPVEDFECIGYNYENLTCTWTAPENFAKTTYTLKYFFPGRAGRYSRSVCPKIEQLHDYENQKKFRCFWTIQTDPPYRQVQRTIYFELNMTNYFGSTQINHTFSHFQHVLSGPPDNLTAVNTTSESVYLRWSVPISMQAFPPGLQHRILYQSQYEKEWQLGGFFNTTHTEDTSYVYFNLTNLKYAHTLYDIRVSMRSVAADPDDEFMWSKNSSLTIITRSRLPGRPPVTNIGSFEVVSSGNTLNQREVFIYWQQIPQSLANGPNFTYAVEVIGRNDIELVEVTDAYAKFRNLSVYESYTFDIWSQNSVGRSKEKSVVVVPSQTQRVDEPLSYTKIAFGDGKYELSWKAPKRSMFYTSPVEYYTIFWCTHDRDRPYQCTGYLSWIEIPSDKKIFNITVSEDKIHQFAISANTNTSSSGMVWAACTVIHNQAIGKMKNVQISQVYETAIQVSWKLECSDRVGSVEGFVIYYCSIVEPSLINCIGPEQSLVINDTTAEQVNITGLKPYKTYMLAVSVITKHNSQSQKSDYQYATTLEGAPSPPYDLKVLNVTNSSISISWSKPDAINGKMKYYRIIYNNRSDTVEAGHQEYTINDLYSYVIYNLSVVACTSHCSAASPSKLVRTLGGYPGKTSQPGVTFQNNSFILVEWDKPEFPRGKNDIYEVSFKEKLRYENRTNPVINVTRPRYGIEDCGGDGKYNSFYVSVRAINFVNGKRYEGPWSDELESFCLATQNAWVWLLIPLSLIFVVGFFYLGKKMYFRYREMRNVEVTLPPGLTRMDPTDMDLTHWGSSKIQDDASRPPSADEELLLVKRSDSQNLSGDSSGCSSGHESVTSSSESGTLSNSSDSGTEQPRSASTEDLHKNSLRLRNVSSNRPVVSKGYVTMPTDNSAWNAKTAPGNYCSLDSVPVTSPSYVPAAIPQTEPQKMPPYVLPDASNQPTPYVLTGDLTKPCNSGYVPLNPNDPVEKNSAYVMAGNKISAIPDVVRIEPYKSSESEEKPYVQVADAIRKPVPECNPAPADVAQAKGYVTIGEISVPRANSESSKAGYIPHRQFDAKTIKED</sequence>
<dbReference type="InterPro" id="IPR003961">
    <property type="entry name" value="FN3_dom"/>
</dbReference>
<feature type="domain" description="Fibronectin type-III" evidence="5">
    <location>
        <begin position="755"/>
        <end position="858"/>
    </location>
</feature>
<dbReference type="Pfam" id="PF00041">
    <property type="entry name" value="fn3"/>
    <property type="match status" value="2"/>
</dbReference>
<feature type="region of interest" description="Disordered" evidence="2">
    <location>
        <begin position="896"/>
        <end position="996"/>
    </location>
</feature>
<name>A0AAN7S5T8_9COLE</name>
<reference evidence="7" key="1">
    <citation type="submission" date="2023-01" db="EMBL/GenBank/DDBJ databases">
        <title>Key to firefly adult light organ development and bioluminescence: homeobox transcription factors regulate luciferase expression and transportation to peroxisome.</title>
        <authorList>
            <person name="Fu X."/>
        </authorList>
    </citation>
    <scope>NUCLEOTIDE SEQUENCE [LARGE SCALE GENOMIC DNA]</scope>
</reference>
<evidence type="ECO:0000256" key="2">
    <source>
        <dbReference type="SAM" id="MobiDB-lite"/>
    </source>
</evidence>
<feature type="domain" description="Fibronectin type-III" evidence="5">
    <location>
        <begin position="560"/>
        <end position="662"/>
    </location>
</feature>
<keyword evidence="3" id="KW-1133">Transmembrane helix</keyword>
<dbReference type="PANTHER" id="PTHR46708:SF2">
    <property type="entry name" value="FIBRONECTIN TYPE-III DOMAIN-CONTAINING PROTEIN"/>
    <property type="match status" value="1"/>
</dbReference>
<dbReference type="InterPro" id="IPR036116">
    <property type="entry name" value="FN3_sf"/>
</dbReference>
<evidence type="ECO:0000256" key="4">
    <source>
        <dbReference type="SAM" id="SignalP"/>
    </source>
</evidence>
<dbReference type="Gene3D" id="2.60.40.10">
    <property type="entry name" value="Immunoglobulins"/>
    <property type="match status" value="7"/>
</dbReference>
<dbReference type="SUPFAM" id="SSF49265">
    <property type="entry name" value="Fibronectin type III"/>
    <property type="match status" value="5"/>
</dbReference>
<dbReference type="SMART" id="SM00060">
    <property type="entry name" value="FN3"/>
    <property type="match status" value="5"/>
</dbReference>
<protein>
    <recommendedName>
        <fullName evidence="5">Fibronectin type-III domain-containing protein</fullName>
    </recommendedName>
</protein>
<organism evidence="6 7">
    <name type="scientific">Aquatica leii</name>
    <dbReference type="NCBI Taxonomy" id="1421715"/>
    <lineage>
        <taxon>Eukaryota</taxon>
        <taxon>Metazoa</taxon>
        <taxon>Ecdysozoa</taxon>
        <taxon>Arthropoda</taxon>
        <taxon>Hexapoda</taxon>
        <taxon>Insecta</taxon>
        <taxon>Pterygota</taxon>
        <taxon>Neoptera</taxon>
        <taxon>Endopterygota</taxon>
        <taxon>Coleoptera</taxon>
        <taxon>Polyphaga</taxon>
        <taxon>Elateriformia</taxon>
        <taxon>Elateroidea</taxon>
        <taxon>Lampyridae</taxon>
        <taxon>Luciolinae</taxon>
        <taxon>Aquatica</taxon>
    </lineage>
</organism>
<dbReference type="CDD" id="cd00063">
    <property type="entry name" value="FN3"/>
    <property type="match status" value="4"/>
</dbReference>
<dbReference type="AlphaFoldDB" id="A0AAN7S5T8"/>
<keyword evidence="3" id="KW-0812">Transmembrane</keyword>
<feature type="transmembrane region" description="Helical" evidence="3">
    <location>
        <begin position="858"/>
        <end position="878"/>
    </location>
</feature>
<feature type="signal peptide" evidence="4">
    <location>
        <begin position="1"/>
        <end position="19"/>
    </location>
</feature>
<feature type="domain" description="Fibronectin type-III" evidence="5">
    <location>
        <begin position="240"/>
        <end position="348"/>
    </location>
</feature>
<evidence type="ECO:0000256" key="3">
    <source>
        <dbReference type="SAM" id="Phobius"/>
    </source>
</evidence>
<evidence type="ECO:0000313" key="7">
    <source>
        <dbReference type="Proteomes" id="UP001353858"/>
    </source>
</evidence>
<evidence type="ECO:0000259" key="5">
    <source>
        <dbReference type="PROSITE" id="PS50853"/>
    </source>
</evidence>
<dbReference type="InterPro" id="IPR050991">
    <property type="entry name" value="ECM_Regulatory_Proteins"/>
</dbReference>
<keyword evidence="3" id="KW-0472">Membrane</keyword>
<feature type="compositionally biased region" description="Low complexity" evidence="2">
    <location>
        <begin position="939"/>
        <end position="972"/>
    </location>
</feature>
<keyword evidence="1" id="KW-0677">Repeat</keyword>
<dbReference type="EMBL" id="JARPUR010000008">
    <property type="protein sequence ID" value="KAK4871636.1"/>
    <property type="molecule type" value="Genomic_DNA"/>
</dbReference>
<dbReference type="InterPro" id="IPR013783">
    <property type="entry name" value="Ig-like_fold"/>
</dbReference>
<evidence type="ECO:0000256" key="1">
    <source>
        <dbReference type="ARBA" id="ARBA00022737"/>
    </source>
</evidence>
<evidence type="ECO:0000313" key="6">
    <source>
        <dbReference type="EMBL" id="KAK4871636.1"/>
    </source>
</evidence>
<keyword evidence="7" id="KW-1185">Reference proteome</keyword>
<dbReference type="PROSITE" id="PS50853">
    <property type="entry name" value="FN3"/>
    <property type="match status" value="4"/>
</dbReference>
<dbReference type="Proteomes" id="UP001353858">
    <property type="component" value="Unassembled WGS sequence"/>
</dbReference>
<feature type="chain" id="PRO_5042864470" description="Fibronectin type-III domain-containing protein" evidence="4">
    <location>
        <begin position="20"/>
        <end position="1184"/>
    </location>
</feature>
<accession>A0AAN7S5T8</accession>
<keyword evidence="4" id="KW-0732">Signal</keyword>
<gene>
    <name evidence="6" type="ORF">RN001_015760</name>
</gene>
<proteinExistence type="predicted"/>
<feature type="domain" description="Fibronectin type-III" evidence="5">
    <location>
        <begin position="666"/>
        <end position="751"/>
    </location>
</feature>
<dbReference type="PANTHER" id="PTHR46708">
    <property type="entry name" value="TENASCIN"/>
    <property type="match status" value="1"/>
</dbReference>
<comment type="caution">
    <text evidence="6">The sequence shown here is derived from an EMBL/GenBank/DDBJ whole genome shotgun (WGS) entry which is preliminary data.</text>
</comment>